<dbReference type="InterPro" id="IPR001163">
    <property type="entry name" value="Sm_dom_euk/arc"/>
</dbReference>
<dbReference type="EMBL" id="JACEGQ020000006">
    <property type="protein sequence ID" value="KAH8505127.1"/>
    <property type="molecule type" value="Genomic_DNA"/>
</dbReference>
<sequence length="110" mass="11946">MNLVLEDAEEVNIKKKSRKSLGRILLKGDNITLMMNTGIHSLTPGELCCLLIGQSLVSWFTGLGFHGSDMAGYMRKTTCAVGNYRDPGRIQGERSHCTGPGAAVFLDSIM</sequence>
<dbReference type="InterPro" id="IPR027078">
    <property type="entry name" value="snRNP-E"/>
</dbReference>
<comment type="caution">
    <text evidence="11">The sequence shown here is derived from an EMBL/GenBank/DDBJ whole genome shotgun (WGS) entry which is preliminary data.</text>
</comment>
<organism evidence="11 12">
    <name type="scientific">Populus deltoides</name>
    <name type="common">Eastern poplar</name>
    <name type="synonym">Eastern cottonwood</name>
    <dbReference type="NCBI Taxonomy" id="3696"/>
    <lineage>
        <taxon>Eukaryota</taxon>
        <taxon>Viridiplantae</taxon>
        <taxon>Streptophyta</taxon>
        <taxon>Embryophyta</taxon>
        <taxon>Tracheophyta</taxon>
        <taxon>Spermatophyta</taxon>
        <taxon>Magnoliopsida</taxon>
        <taxon>eudicotyledons</taxon>
        <taxon>Gunneridae</taxon>
        <taxon>Pentapetalae</taxon>
        <taxon>rosids</taxon>
        <taxon>fabids</taxon>
        <taxon>Malpighiales</taxon>
        <taxon>Salicaceae</taxon>
        <taxon>Saliceae</taxon>
        <taxon>Populus</taxon>
    </lineage>
</organism>
<dbReference type="Proteomes" id="UP000807159">
    <property type="component" value="Chromosome 6"/>
</dbReference>
<evidence type="ECO:0000256" key="3">
    <source>
        <dbReference type="ARBA" id="ARBA00022664"/>
    </source>
</evidence>
<gene>
    <name evidence="11" type="ORF">H0E87_012395</name>
</gene>
<dbReference type="InterPro" id="IPR010920">
    <property type="entry name" value="LSM_dom_sf"/>
</dbReference>
<proteinExistence type="inferred from homology"/>
<evidence type="ECO:0000256" key="4">
    <source>
        <dbReference type="ARBA" id="ARBA00022728"/>
    </source>
</evidence>
<dbReference type="GO" id="GO:0003723">
    <property type="term" value="F:RNA binding"/>
    <property type="evidence" value="ECO:0007669"/>
    <property type="project" value="UniProtKB-KW"/>
</dbReference>
<keyword evidence="12" id="KW-1185">Reference proteome</keyword>
<keyword evidence="7" id="KW-0539">Nucleus</keyword>
<dbReference type="PANTHER" id="PTHR11193">
    <property type="entry name" value="SMALL NUCLEAR RIBONUCLEOPROTEIN E"/>
    <property type="match status" value="1"/>
</dbReference>
<evidence type="ECO:0000256" key="6">
    <source>
        <dbReference type="ARBA" id="ARBA00023187"/>
    </source>
</evidence>
<comment type="subcellular location">
    <subcellularLocation>
        <location evidence="1">Nucleus</location>
    </subcellularLocation>
</comment>
<reference evidence="11" key="1">
    <citation type="journal article" date="2021" name="J. Hered.">
        <title>Genome Assembly of Salicaceae Populus deltoides (Eastern Cottonwood) I-69 Based on Nanopore Sequencing and Hi-C Technologies.</title>
        <authorList>
            <person name="Bai S."/>
            <person name="Wu H."/>
            <person name="Zhang J."/>
            <person name="Pan Z."/>
            <person name="Zhao W."/>
            <person name="Li Z."/>
            <person name="Tong C."/>
        </authorList>
    </citation>
    <scope>NUCLEOTIDE SEQUENCE</scope>
    <source>
        <tissue evidence="11">Leaf</tissue>
    </source>
</reference>
<feature type="domain" description="Sm" evidence="10">
    <location>
        <begin position="1"/>
        <end position="35"/>
    </location>
</feature>
<evidence type="ECO:0000256" key="1">
    <source>
        <dbReference type="ARBA" id="ARBA00004123"/>
    </source>
</evidence>
<dbReference type="Pfam" id="PF01423">
    <property type="entry name" value="LSM"/>
    <property type="match status" value="1"/>
</dbReference>
<keyword evidence="5" id="KW-0694">RNA-binding</keyword>
<evidence type="ECO:0000313" key="12">
    <source>
        <dbReference type="Proteomes" id="UP000807159"/>
    </source>
</evidence>
<keyword evidence="3" id="KW-0507">mRNA processing</keyword>
<dbReference type="GO" id="GO:0005681">
    <property type="term" value="C:spliceosomal complex"/>
    <property type="evidence" value="ECO:0007669"/>
    <property type="project" value="UniProtKB-KW"/>
</dbReference>
<protein>
    <recommendedName>
        <fullName evidence="9">Sm protein E</fullName>
    </recommendedName>
</protein>
<evidence type="ECO:0000313" key="11">
    <source>
        <dbReference type="EMBL" id="KAH8505127.1"/>
    </source>
</evidence>
<keyword evidence="6" id="KW-0508">mRNA splicing</keyword>
<evidence type="ECO:0000256" key="9">
    <source>
        <dbReference type="ARBA" id="ARBA00030143"/>
    </source>
</evidence>
<evidence type="ECO:0000256" key="7">
    <source>
        <dbReference type="ARBA" id="ARBA00023242"/>
    </source>
</evidence>
<name>A0A8T2YJB5_POPDE</name>
<dbReference type="Gene3D" id="2.30.30.100">
    <property type="match status" value="1"/>
</dbReference>
<dbReference type="AlphaFoldDB" id="A0A8T2YJB5"/>
<dbReference type="SUPFAM" id="SSF50182">
    <property type="entry name" value="Sm-like ribonucleoproteins"/>
    <property type="match status" value="1"/>
</dbReference>
<evidence type="ECO:0000256" key="2">
    <source>
        <dbReference type="ARBA" id="ARBA00006850"/>
    </source>
</evidence>
<keyword evidence="8" id="KW-0687">Ribonucleoprotein</keyword>
<accession>A0A8T2YJB5</accession>
<dbReference type="GO" id="GO:0000398">
    <property type="term" value="P:mRNA splicing, via spliceosome"/>
    <property type="evidence" value="ECO:0007669"/>
    <property type="project" value="InterPro"/>
</dbReference>
<comment type="similarity">
    <text evidence="2">Belongs to the snRNP Sm proteins family.</text>
</comment>
<evidence type="ECO:0000259" key="10">
    <source>
        <dbReference type="Pfam" id="PF01423"/>
    </source>
</evidence>
<evidence type="ECO:0000256" key="5">
    <source>
        <dbReference type="ARBA" id="ARBA00022884"/>
    </source>
</evidence>
<evidence type="ECO:0000256" key="8">
    <source>
        <dbReference type="ARBA" id="ARBA00023274"/>
    </source>
</evidence>
<keyword evidence="4" id="KW-0747">Spliceosome</keyword>